<name>A0A3A5HD80_9ACTN</name>
<dbReference type="AlphaFoldDB" id="A0A3A5HD80"/>
<protein>
    <submittedName>
        <fullName evidence="5">Alanine/ornithine racemase family PLP-dependent enzyme</fullName>
    </submittedName>
</protein>
<evidence type="ECO:0000256" key="1">
    <source>
        <dbReference type="ARBA" id="ARBA00001933"/>
    </source>
</evidence>
<sequence length="364" mass="38552">MTTPRLEVDLDKIEANTRHLVEQLDPRGIRVTGVTKAALGSPGVGAAMMRGGASGLADSRIENLARLAEGTPEAASRTLIRSPMLSQVERVVRSATTSLNTGLTVLDALDLAARNQRRTHHVILMVELGDLREGVSPAAVVELARETRGRRRLRLSGIGTNLACQSGVVPDDANMGELSRLVEKVESSTGQRLTVVSGGNSANLPWALSGSDPGRINDLRLGEAILLGTEPLERSVLPGLHADAFQLVAEVIEVGVKQAGPRGSLGQTAYGELVPIVGTASRRGTFRQVILALGRQDVLLDGLVAPAGMEILGMSSDHLVLDQGDHRLEPGDEVRFAVGYGGLVQAIASPFVTVEETRRETWSG</sequence>
<evidence type="ECO:0000256" key="3">
    <source>
        <dbReference type="ARBA" id="ARBA00023235"/>
    </source>
</evidence>
<proteinExistence type="predicted"/>
<dbReference type="OrthoDB" id="504078at2"/>
<evidence type="ECO:0000313" key="5">
    <source>
        <dbReference type="EMBL" id="RJS45990.1"/>
    </source>
</evidence>
<evidence type="ECO:0000256" key="2">
    <source>
        <dbReference type="ARBA" id="ARBA00022898"/>
    </source>
</evidence>
<dbReference type="PANTHER" id="PTHR30511:SF3">
    <property type="entry name" value="LYSINE RACEMASE"/>
    <property type="match status" value="1"/>
</dbReference>
<evidence type="ECO:0000313" key="6">
    <source>
        <dbReference type="Proteomes" id="UP000276542"/>
    </source>
</evidence>
<dbReference type="Gene3D" id="3.20.20.10">
    <property type="entry name" value="Alanine racemase"/>
    <property type="match status" value="1"/>
</dbReference>
<reference evidence="6" key="1">
    <citation type="submission" date="2018-09" db="EMBL/GenBank/DDBJ databases">
        <authorList>
            <person name="Zhu H."/>
        </authorList>
    </citation>
    <scope>NUCLEOTIDE SEQUENCE [LARGE SCALE GENOMIC DNA]</scope>
    <source>
        <strain evidence="6">K1W22B-1</strain>
    </source>
</reference>
<gene>
    <name evidence="5" type="ORF">D4739_06950</name>
</gene>
<keyword evidence="6" id="KW-1185">Reference proteome</keyword>
<dbReference type="EMBL" id="QYRP01000002">
    <property type="protein sequence ID" value="RJS45990.1"/>
    <property type="molecule type" value="Genomic_DNA"/>
</dbReference>
<comment type="cofactor">
    <cofactor evidence="1">
        <name>pyridoxal 5'-phosphate</name>
        <dbReference type="ChEBI" id="CHEBI:597326"/>
    </cofactor>
</comment>
<evidence type="ECO:0000259" key="4">
    <source>
        <dbReference type="Pfam" id="PF01168"/>
    </source>
</evidence>
<dbReference type="PANTHER" id="PTHR30511">
    <property type="entry name" value="ALANINE RACEMASE"/>
    <property type="match status" value="1"/>
</dbReference>
<keyword evidence="2" id="KW-0663">Pyridoxal phosphate</keyword>
<dbReference type="CDD" id="cd06815">
    <property type="entry name" value="PLPDE_III_AR_like_1"/>
    <property type="match status" value="1"/>
</dbReference>
<dbReference type="GO" id="GO:0005829">
    <property type="term" value="C:cytosol"/>
    <property type="evidence" value="ECO:0007669"/>
    <property type="project" value="TreeGrafter"/>
</dbReference>
<dbReference type="InterPro" id="IPR001608">
    <property type="entry name" value="Ala_racemase_N"/>
</dbReference>
<keyword evidence="3" id="KW-0413">Isomerase</keyword>
<dbReference type="GO" id="GO:0008784">
    <property type="term" value="F:alanine racemase activity"/>
    <property type="evidence" value="ECO:0007669"/>
    <property type="project" value="TreeGrafter"/>
</dbReference>
<comment type="caution">
    <text evidence="5">The sequence shown here is derived from an EMBL/GenBank/DDBJ whole genome shotgun (WGS) entry which is preliminary data.</text>
</comment>
<dbReference type="GO" id="GO:0030170">
    <property type="term" value="F:pyridoxal phosphate binding"/>
    <property type="evidence" value="ECO:0007669"/>
    <property type="project" value="TreeGrafter"/>
</dbReference>
<dbReference type="SUPFAM" id="SSF51419">
    <property type="entry name" value="PLP-binding barrel"/>
    <property type="match status" value="1"/>
</dbReference>
<dbReference type="InterPro" id="IPR029066">
    <property type="entry name" value="PLP-binding_barrel"/>
</dbReference>
<dbReference type="Proteomes" id="UP000276542">
    <property type="component" value="Unassembled WGS sequence"/>
</dbReference>
<dbReference type="InterPro" id="IPR000821">
    <property type="entry name" value="Ala_racemase"/>
</dbReference>
<organism evidence="5 6">
    <name type="scientific">Nocardioides cavernaquae</name>
    <dbReference type="NCBI Taxonomy" id="2321396"/>
    <lineage>
        <taxon>Bacteria</taxon>
        <taxon>Bacillati</taxon>
        <taxon>Actinomycetota</taxon>
        <taxon>Actinomycetes</taxon>
        <taxon>Propionibacteriales</taxon>
        <taxon>Nocardioidaceae</taxon>
        <taxon>Nocardioides</taxon>
    </lineage>
</organism>
<dbReference type="RefSeq" id="WP_120059889.1">
    <property type="nucleotide sequence ID" value="NZ_QYRP01000002.1"/>
</dbReference>
<dbReference type="Pfam" id="PF01168">
    <property type="entry name" value="Ala_racemase_N"/>
    <property type="match status" value="1"/>
</dbReference>
<feature type="domain" description="Alanine racemase N-terminal" evidence="4">
    <location>
        <begin position="8"/>
        <end position="225"/>
    </location>
</feature>
<accession>A0A3A5HD80</accession>